<dbReference type="InterPro" id="IPR000835">
    <property type="entry name" value="HTH_MarR-typ"/>
</dbReference>
<dbReference type="RefSeq" id="WP_188465183.1">
    <property type="nucleotide sequence ID" value="NZ_BMFQ01000003.1"/>
</dbReference>
<evidence type="ECO:0000313" key="2">
    <source>
        <dbReference type="EMBL" id="GGG51961.1"/>
    </source>
</evidence>
<reference evidence="2" key="2">
    <citation type="submission" date="2020-09" db="EMBL/GenBank/DDBJ databases">
        <authorList>
            <person name="Sun Q."/>
            <person name="Zhou Y."/>
        </authorList>
    </citation>
    <scope>NUCLEOTIDE SEQUENCE</scope>
    <source>
        <strain evidence="2">CGMCC 1.12751</strain>
    </source>
</reference>
<feature type="domain" description="HTH marR-type" evidence="1">
    <location>
        <begin position="29"/>
        <end position="126"/>
    </location>
</feature>
<dbReference type="InterPro" id="IPR036390">
    <property type="entry name" value="WH_DNA-bd_sf"/>
</dbReference>
<evidence type="ECO:0000259" key="1">
    <source>
        <dbReference type="SMART" id="SM00347"/>
    </source>
</evidence>
<sequence>MKDIKDLFESCLYFSTGLLFREINTLAEINFAPLGLTPSYAFLLMIIHDKKEITTGDAANLIGLSASTITRLADKLIIRNLINRRQEGRNIFLTTTDELTDFIPKVKTCWEQLGVDYTNVLGEDYVNTLKSAINLANKKF</sequence>
<accession>A0A917LQQ1</accession>
<dbReference type="SMART" id="SM00347">
    <property type="entry name" value="HTH_MARR"/>
    <property type="match status" value="1"/>
</dbReference>
<comment type="caution">
    <text evidence="2">The sequence shown here is derived from an EMBL/GenBank/DDBJ whole genome shotgun (WGS) entry which is preliminary data.</text>
</comment>
<dbReference type="GO" id="GO:0003700">
    <property type="term" value="F:DNA-binding transcription factor activity"/>
    <property type="evidence" value="ECO:0007669"/>
    <property type="project" value="InterPro"/>
</dbReference>
<organism evidence="2 3">
    <name type="scientific">Bizionia arctica</name>
    <dbReference type="NCBI Taxonomy" id="1495645"/>
    <lineage>
        <taxon>Bacteria</taxon>
        <taxon>Pseudomonadati</taxon>
        <taxon>Bacteroidota</taxon>
        <taxon>Flavobacteriia</taxon>
        <taxon>Flavobacteriales</taxon>
        <taxon>Flavobacteriaceae</taxon>
        <taxon>Bizionia</taxon>
    </lineage>
</organism>
<name>A0A917LQQ1_9FLAO</name>
<keyword evidence="3" id="KW-1185">Reference proteome</keyword>
<dbReference type="AlphaFoldDB" id="A0A917LQQ1"/>
<dbReference type="SUPFAM" id="SSF46785">
    <property type="entry name" value="Winged helix' DNA-binding domain"/>
    <property type="match status" value="1"/>
</dbReference>
<dbReference type="EMBL" id="BMFQ01000003">
    <property type="protein sequence ID" value="GGG51961.1"/>
    <property type="molecule type" value="Genomic_DNA"/>
</dbReference>
<proteinExistence type="predicted"/>
<reference evidence="2" key="1">
    <citation type="journal article" date="2014" name="Int. J. Syst. Evol. Microbiol.">
        <title>Complete genome sequence of Corynebacterium casei LMG S-19264T (=DSM 44701T), isolated from a smear-ripened cheese.</title>
        <authorList>
            <consortium name="US DOE Joint Genome Institute (JGI-PGF)"/>
            <person name="Walter F."/>
            <person name="Albersmeier A."/>
            <person name="Kalinowski J."/>
            <person name="Ruckert C."/>
        </authorList>
    </citation>
    <scope>NUCLEOTIDE SEQUENCE</scope>
    <source>
        <strain evidence="2">CGMCC 1.12751</strain>
    </source>
</reference>
<dbReference type="Gene3D" id="1.10.10.10">
    <property type="entry name" value="Winged helix-like DNA-binding domain superfamily/Winged helix DNA-binding domain"/>
    <property type="match status" value="1"/>
</dbReference>
<dbReference type="Proteomes" id="UP000625976">
    <property type="component" value="Unassembled WGS sequence"/>
</dbReference>
<evidence type="ECO:0000313" key="3">
    <source>
        <dbReference type="Proteomes" id="UP000625976"/>
    </source>
</evidence>
<gene>
    <name evidence="2" type="ORF">GCM10010976_23890</name>
</gene>
<protein>
    <recommendedName>
        <fullName evidence="1">HTH marR-type domain-containing protein</fullName>
    </recommendedName>
</protein>
<dbReference type="Pfam" id="PF01047">
    <property type="entry name" value="MarR"/>
    <property type="match status" value="1"/>
</dbReference>
<dbReference type="InterPro" id="IPR036388">
    <property type="entry name" value="WH-like_DNA-bd_sf"/>
</dbReference>